<reference evidence="4" key="1">
    <citation type="submission" date="2022-01" db="UniProtKB">
        <authorList>
            <consortium name="EnsemblMetazoa"/>
        </authorList>
    </citation>
    <scope>IDENTIFICATION</scope>
</reference>
<dbReference type="Proteomes" id="UP000494040">
    <property type="component" value="Unassembled WGS sequence"/>
</dbReference>
<dbReference type="InterPro" id="IPR001878">
    <property type="entry name" value="Znf_CCHC"/>
</dbReference>
<dbReference type="GO" id="GO:0008270">
    <property type="term" value="F:zinc ion binding"/>
    <property type="evidence" value="ECO:0007669"/>
    <property type="project" value="UniProtKB-KW"/>
</dbReference>
<name>A0A8I6SQQ2_CIMLE</name>
<dbReference type="InterPro" id="IPR036875">
    <property type="entry name" value="Znf_CCHC_sf"/>
</dbReference>
<evidence type="ECO:0000259" key="3">
    <source>
        <dbReference type="PROSITE" id="PS50158"/>
    </source>
</evidence>
<dbReference type="GeneID" id="112127872"/>
<accession>A0A8I6SQQ2</accession>
<keyword evidence="1" id="KW-0862">Zinc</keyword>
<evidence type="ECO:0000256" key="1">
    <source>
        <dbReference type="PROSITE-ProRule" id="PRU00047"/>
    </source>
</evidence>
<protein>
    <recommendedName>
        <fullName evidence="3">CCHC-type domain-containing protein</fullName>
    </recommendedName>
</protein>
<dbReference type="RefSeq" id="XP_024085130.1">
    <property type="nucleotide sequence ID" value="XM_024229362.1"/>
</dbReference>
<proteinExistence type="predicted"/>
<dbReference type="GO" id="GO:0003676">
    <property type="term" value="F:nucleic acid binding"/>
    <property type="evidence" value="ECO:0007669"/>
    <property type="project" value="InterPro"/>
</dbReference>
<evidence type="ECO:0000313" key="4">
    <source>
        <dbReference type="EnsemblMetazoa" id="XP_024085130.1"/>
    </source>
</evidence>
<sequence length="312" mass="34704">MPAVKSKPIQDRTSLMRKAKEAAANDTKLVFIDSREKMDSQEVLKKVKKIMNPRVTCIRIEDIRMTAEGGVAVKVEAPDDRQTLLANDALGQAGLNGRTPGNRNPRILILRVPKEIQPEDLSEQLCVNNGQEEAWERTNIRPLFTLKYGTGTREESPHLSWVVEVDPRTWKDATTRGKVYLDYQACTIKDYTGVIRCYNCQLYGHVAAVCPKKDPVCGICADTHDTRQCPRETTRSIHCHRAGKDSSHHVGSLQCEAHARAIARAWCATDYGETMDTGGKHKSNADQGKQDAASITMDTDVTEDGAIRTAEQ</sequence>
<organism evidence="4 5">
    <name type="scientific">Cimex lectularius</name>
    <name type="common">Bed bug</name>
    <name type="synonym">Acanthia lectularia</name>
    <dbReference type="NCBI Taxonomy" id="79782"/>
    <lineage>
        <taxon>Eukaryota</taxon>
        <taxon>Metazoa</taxon>
        <taxon>Ecdysozoa</taxon>
        <taxon>Arthropoda</taxon>
        <taxon>Hexapoda</taxon>
        <taxon>Insecta</taxon>
        <taxon>Pterygota</taxon>
        <taxon>Neoptera</taxon>
        <taxon>Paraneoptera</taxon>
        <taxon>Hemiptera</taxon>
        <taxon>Heteroptera</taxon>
        <taxon>Panheteroptera</taxon>
        <taxon>Cimicomorpha</taxon>
        <taxon>Cimicidae</taxon>
        <taxon>Cimex</taxon>
    </lineage>
</organism>
<dbReference type="PROSITE" id="PS50158">
    <property type="entry name" value="ZF_CCHC"/>
    <property type="match status" value="1"/>
</dbReference>
<feature type="region of interest" description="Disordered" evidence="2">
    <location>
        <begin position="277"/>
        <end position="312"/>
    </location>
</feature>
<evidence type="ECO:0000313" key="5">
    <source>
        <dbReference type="Proteomes" id="UP000494040"/>
    </source>
</evidence>
<dbReference type="SMART" id="SM00343">
    <property type="entry name" value="ZnF_C2HC"/>
    <property type="match status" value="1"/>
</dbReference>
<keyword evidence="5" id="KW-1185">Reference proteome</keyword>
<keyword evidence="1" id="KW-0479">Metal-binding</keyword>
<dbReference type="AlphaFoldDB" id="A0A8I6SQQ2"/>
<dbReference type="OMA" id="WERTNIR"/>
<dbReference type="SUPFAM" id="SSF57756">
    <property type="entry name" value="Retrovirus zinc finger-like domains"/>
    <property type="match status" value="1"/>
</dbReference>
<dbReference type="KEGG" id="clec:112127872"/>
<dbReference type="EnsemblMetazoa" id="XM_024229362.1">
    <property type="protein sequence ID" value="XP_024085130.1"/>
    <property type="gene ID" value="LOC112127872"/>
</dbReference>
<dbReference type="OrthoDB" id="6626910at2759"/>
<evidence type="ECO:0000256" key="2">
    <source>
        <dbReference type="SAM" id="MobiDB-lite"/>
    </source>
</evidence>
<feature type="domain" description="CCHC-type" evidence="3">
    <location>
        <begin position="196"/>
        <end position="212"/>
    </location>
</feature>
<keyword evidence="1" id="KW-0863">Zinc-finger</keyword>
<dbReference type="Gene3D" id="4.10.60.10">
    <property type="entry name" value="Zinc finger, CCHC-type"/>
    <property type="match status" value="1"/>
</dbReference>